<organism evidence="3 4">
    <name type="scientific">Rhizorhabdus wittichii</name>
    <dbReference type="NCBI Taxonomy" id="160791"/>
    <lineage>
        <taxon>Bacteria</taxon>
        <taxon>Pseudomonadati</taxon>
        <taxon>Pseudomonadota</taxon>
        <taxon>Alphaproteobacteria</taxon>
        <taxon>Sphingomonadales</taxon>
        <taxon>Sphingomonadaceae</taxon>
        <taxon>Rhizorhabdus</taxon>
    </lineage>
</organism>
<reference evidence="3" key="2">
    <citation type="submission" date="2021-04" db="EMBL/GenBank/DDBJ databases">
        <title>Isolation and genomic analysis of the ibuprofen-degrading bacterium Sphingomonas strain MPO218.</title>
        <authorList>
            <person name="Aulestia M."/>
            <person name="Flores A."/>
            <person name="Mangas E.L."/>
            <person name="Perez-Pulido A.J."/>
            <person name="Santero E."/>
            <person name="Camacho E.M."/>
        </authorList>
    </citation>
    <scope>NUCLEOTIDE SEQUENCE</scope>
    <source>
        <strain evidence="3">MPO218</strain>
    </source>
</reference>
<dbReference type="PANTHER" id="PTHR12203">
    <property type="entry name" value="KDEL LYS-ASP-GLU-LEU CONTAINING - RELATED"/>
    <property type="match status" value="1"/>
</dbReference>
<accession>A0A975CZ48</accession>
<dbReference type="RefSeq" id="WP_161629004.1">
    <property type="nucleotide sequence ID" value="NZ_CP059319.1"/>
</dbReference>
<dbReference type="InterPro" id="IPR051091">
    <property type="entry name" value="O-Glucosyltr/Glycosyltrsf_90"/>
</dbReference>
<dbReference type="AlphaFoldDB" id="A0A975CZ48"/>
<dbReference type="SMART" id="SM00672">
    <property type="entry name" value="CAP10"/>
    <property type="match status" value="1"/>
</dbReference>
<keyword evidence="1" id="KW-0808">Transferase</keyword>
<feature type="domain" description="Glycosyl transferase CAP10" evidence="2">
    <location>
        <begin position="54"/>
        <end position="300"/>
    </location>
</feature>
<dbReference type="InterPro" id="IPR006598">
    <property type="entry name" value="CAP10"/>
</dbReference>
<reference evidence="3" key="1">
    <citation type="submission" date="2020-07" db="EMBL/GenBank/DDBJ databases">
        <authorList>
            <person name="Camacho E."/>
        </authorList>
    </citation>
    <scope>NUCLEOTIDE SEQUENCE</scope>
    <source>
        <strain evidence="3">MPO218</strain>
    </source>
</reference>
<dbReference type="PANTHER" id="PTHR12203:SF35">
    <property type="entry name" value="PROTEIN O-GLUCOSYLTRANSFERASE 1"/>
    <property type="match status" value="1"/>
</dbReference>
<proteinExistence type="predicted"/>
<dbReference type="GO" id="GO:0016740">
    <property type="term" value="F:transferase activity"/>
    <property type="evidence" value="ECO:0007669"/>
    <property type="project" value="UniProtKB-KW"/>
</dbReference>
<name>A0A975CZ48_9SPHN</name>
<evidence type="ECO:0000259" key="2">
    <source>
        <dbReference type="SMART" id="SM00672"/>
    </source>
</evidence>
<dbReference type="Proteomes" id="UP000664914">
    <property type="component" value="Chromosome"/>
</dbReference>
<sequence>MEGIDRRLRALVAESPSIFLFHAEGGRIGFESKPGADPIHLQRAGLYRAFIERALRDFDVPARGSFAIGVHDRSHSRYDVPVFEYQKQRGASTMLLPDVDLLAMDFLGGADFVDPVSFADKRDEAIFVGSTTGGIITADTVRTLGHARLRAAMYFKDKPGICFELPAIVQCDSPETEAMVAALGLGDRRREWAEQLSCKYLLSIDGNGANCSRVALALHSNGVLVKYNSPWQLFYFHGLEAWRHYLPVRQDADVVAIVAQARDAVERDAAISMEAGRFARDHLSEAACGRYVAAVMRHYFAWFGSA</sequence>
<protein>
    <recommendedName>
        <fullName evidence="2">Glycosyl transferase CAP10 domain-containing protein</fullName>
    </recommendedName>
</protein>
<evidence type="ECO:0000313" key="4">
    <source>
        <dbReference type="Proteomes" id="UP000664914"/>
    </source>
</evidence>
<dbReference type="EMBL" id="CP059319">
    <property type="protein sequence ID" value="QTH19982.1"/>
    <property type="molecule type" value="Genomic_DNA"/>
</dbReference>
<evidence type="ECO:0000256" key="1">
    <source>
        <dbReference type="ARBA" id="ARBA00022679"/>
    </source>
</evidence>
<gene>
    <name evidence="3" type="ORF">HRJ34_16630</name>
</gene>
<evidence type="ECO:0000313" key="3">
    <source>
        <dbReference type="EMBL" id="QTH19982.1"/>
    </source>
</evidence>
<dbReference type="Pfam" id="PF05686">
    <property type="entry name" value="Glyco_transf_90"/>
    <property type="match status" value="1"/>
</dbReference>